<evidence type="ECO:0000313" key="3">
    <source>
        <dbReference type="Proteomes" id="UP000250321"/>
    </source>
</evidence>
<protein>
    <submittedName>
        <fullName evidence="2">Uncharacterized protein</fullName>
    </submittedName>
</protein>
<accession>A0A314UM13</accession>
<evidence type="ECO:0000256" key="1">
    <source>
        <dbReference type="SAM" id="MobiDB-lite"/>
    </source>
</evidence>
<proteinExistence type="predicted"/>
<keyword evidence="3" id="KW-1185">Reference proteome</keyword>
<reference evidence="2 3" key="1">
    <citation type="submission" date="2018-02" db="EMBL/GenBank/DDBJ databases">
        <title>Draft genome of wild Prunus yedoensis var. nudiflora.</title>
        <authorList>
            <person name="Baek S."/>
            <person name="Kim J.-H."/>
            <person name="Choi K."/>
            <person name="Kim G.-B."/>
            <person name="Cho A."/>
            <person name="Jang H."/>
            <person name="Shin C.-H."/>
            <person name="Yu H.-J."/>
            <person name="Mun J.-H."/>
        </authorList>
    </citation>
    <scope>NUCLEOTIDE SEQUENCE [LARGE SCALE GENOMIC DNA]</scope>
    <source>
        <strain evidence="3">cv. Jeju island</strain>
        <tissue evidence="2">Leaf</tissue>
    </source>
</reference>
<sequence>MEASFLLVGITLESADVLELSAEESSSDEKSLSRDRVEVAGGTSEELGLGLQVGGERRRLRA</sequence>
<name>A0A314UM13_PRUYE</name>
<dbReference type="AlphaFoldDB" id="A0A314UM13"/>
<dbReference type="Proteomes" id="UP000250321">
    <property type="component" value="Unassembled WGS sequence"/>
</dbReference>
<evidence type="ECO:0000313" key="2">
    <source>
        <dbReference type="EMBL" id="PQM37886.1"/>
    </source>
</evidence>
<organism evidence="2 3">
    <name type="scientific">Prunus yedoensis var. nudiflora</name>
    <dbReference type="NCBI Taxonomy" id="2094558"/>
    <lineage>
        <taxon>Eukaryota</taxon>
        <taxon>Viridiplantae</taxon>
        <taxon>Streptophyta</taxon>
        <taxon>Embryophyta</taxon>
        <taxon>Tracheophyta</taxon>
        <taxon>Spermatophyta</taxon>
        <taxon>Magnoliopsida</taxon>
        <taxon>eudicotyledons</taxon>
        <taxon>Gunneridae</taxon>
        <taxon>Pentapetalae</taxon>
        <taxon>rosids</taxon>
        <taxon>fabids</taxon>
        <taxon>Rosales</taxon>
        <taxon>Rosaceae</taxon>
        <taxon>Amygdaloideae</taxon>
        <taxon>Amygdaleae</taxon>
        <taxon>Prunus</taxon>
    </lineage>
</organism>
<comment type="caution">
    <text evidence="2">The sequence shown here is derived from an EMBL/GenBank/DDBJ whole genome shotgun (WGS) entry which is preliminary data.</text>
</comment>
<feature type="compositionally biased region" description="Basic and acidic residues" evidence="1">
    <location>
        <begin position="27"/>
        <end position="38"/>
    </location>
</feature>
<dbReference type="EMBL" id="PJQY01003382">
    <property type="protein sequence ID" value="PQM37886.1"/>
    <property type="molecule type" value="Genomic_DNA"/>
</dbReference>
<gene>
    <name evidence="2" type="ORF">Pyn_00086</name>
</gene>
<feature type="region of interest" description="Disordered" evidence="1">
    <location>
        <begin position="21"/>
        <end position="43"/>
    </location>
</feature>